<evidence type="ECO:0000313" key="3">
    <source>
        <dbReference type="Proteomes" id="UP000244817"/>
    </source>
</evidence>
<dbReference type="Pfam" id="PF00535">
    <property type="entry name" value="Glycos_transf_2"/>
    <property type="match status" value="1"/>
</dbReference>
<dbReference type="InterPro" id="IPR050834">
    <property type="entry name" value="Glycosyltransf_2"/>
</dbReference>
<dbReference type="AlphaFoldDB" id="A0A2T7FX11"/>
<feature type="domain" description="Glycosyltransferase 2-like" evidence="1">
    <location>
        <begin position="7"/>
        <end position="123"/>
    </location>
</feature>
<accession>A0A2T7FX11</accession>
<dbReference type="EMBL" id="QCYG01000005">
    <property type="protein sequence ID" value="PVA06706.1"/>
    <property type="molecule type" value="Genomic_DNA"/>
</dbReference>
<protein>
    <recommendedName>
        <fullName evidence="1">Glycosyltransferase 2-like domain-containing protein</fullName>
    </recommendedName>
</protein>
<dbReference type="OrthoDB" id="4120491at2"/>
<reference evidence="2 3" key="1">
    <citation type="submission" date="2018-04" db="EMBL/GenBank/DDBJ databases">
        <title>Pelagivirga bohaiensis gen. nov., sp. nov., a bacterium isolated from the Bohai Sea.</title>
        <authorList>
            <person name="Ji X."/>
        </authorList>
    </citation>
    <scope>NUCLEOTIDE SEQUENCE [LARGE SCALE GENOMIC DNA]</scope>
    <source>
        <strain evidence="2 3">BH-SD16</strain>
    </source>
</reference>
<keyword evidence="3" id="KW-1185">Reference proteome</keyword>
<dbReference type="PANTHER" id="PTHR43685">
    <property type="entry name" value="GLYCOSYLTRANSFERASE"/>
    <property type="match status" value="1"/>
</dbReference>
<dbReference type="CDD" id="cd00761">
    <property type="entry name" value="Glyco_tranf_GTA_type"/>
    <property type="match status" value="1"/>
</dbReference>
<evidence type="ECO:0000259" key="1">
    <source>
        <dbReference type="Pfam" id="PF00535"/>
    </source>
</evidence>
<dbReference type="Gene3D" id="3.90.550.10">
    <property type="entry name" value="Spore Coat Polysaccharide Biosynthesis Protein SpsA, Chain A"/>
    <property type="match status" value="1"/>
</dbReference>
<dbReference type="Proteomes" id="UP000244817">
    <property type="component" value="Unassembled WGS sequence"/>
</dbReference>
<dbReference type="InterPro" id="IPR001173">
    <property type="entry name" value="Glyco_trans_2-like"/>
</dbReference>
<evidence type="ECO:0000313" key="2">
    <source>
        <dbReference type="EMBL" id="PVA06706.1"/>
    </source>
</evidence>
<gene>
    <name evidence="2" type="ORF">DC363_09255</name>
</gene>
<organism evidence="2 3">
    <name type="scientific">Thalassorhabdomicrobium marinisediminis</name>
    <dbReference type="NCBI Taxonomy" id="2170577"/>
    <lineage>
        <taxon>Bacteria</taxon>
        <taxon>Pseudomonadati</taxon>
        <taxon>Pseudomonadota</taxon>
        <taxon>Alphaproteobacteria</taxon>
        <taxon>Rhodobacterales</taxon>
        <taxon>Paracoccaceae</taxon>
        <taxon>Thalassorhabdomicrobium</taxon>
    </lineage>
</organism>
<dbReference type="InterPro" id="IPR029044">
    <property type="entry name" value="Nucleotide-diphossugar_trans"/>
</dbReference>
<dbReference type="SUPFAM" id="SSF53448">
    <property type="entry name" value="Nucleotide-diphospho-sugar transferases"/>
    <property type="match status" value="1"/>
</dbReference>
<name>A0A2T7FX11_9RHOB</name>
<dbReference type="RefSeq" id="WP_108640864.1">
    <property type="nucleotide sequence ID" value="NZ_QCYG01000005.1"/>
</dbReference>
<sequence>MNHLALSVVIPSKDRPLMVRHAVQTALTQLHDGDEVIVVDDGSTSPIEDSLNSGLGAGASNVKVLRHATPQRSAAARNTGVAAASNDMIVFLDDDDAFAPGYLDRLRNHWSTAEAADYGCCARPDKADGRNAFDPLPDPPDTSSLFPLSLGVWVRKDVFNRIGRLKPALTTNQDTEFAINLARSPARGVRFSGQGVVVDAGDAVIDRQAQAQAINITKSAKALSRAECFDLILIYHDDFFQTSDGAALQRFCIRRALELRAKGGAAFDLPEPVKHRLSRTDIAKWQTYHGLQLVLRRLTRKKGASQ</sequence>
<dbReference type="PANTHER" id="PTHR43685:SF2">
    <property type="entry name" value="GLYCOSYLTRANSFERASE 2-LIKE DOMAIN-CONTAINING PROTEIN"/>
    <property type="match status" value="1"/>
</dbReference>
<comment type="caution">
    <text evidence="2">The sequence shown here is derived from an EMBL/GenBank/DDBJ whole genome shotgun (WGS) entry which is preliminary data.</text>
</comment>
<proteinExistence type="predicted"/>